<dbReference type="Proteomes" id="UP001230156">
    <property type="component" value="Unassembled WGS sequence"/>
</dbReference>
<dbReference type="InterPro" id="IPR017871">
    <property type="entry name" value="ABC_transporter-like_CS"/>
</dbReference>
<evidence type="ECO:0000313" key="8">
    <source>
        <dbReference type="Proteomes" id="UP001230156"/>
    </source>
</evidence>
<keyword evidence="8" id="KW-1185">Reference proteome</keyword>
<evidence type="ECO:0000256" key="3">
    <source>
        <dbReference type="ARBA" id="ARBA00022741"/>
    </source>
</evidence>
<evidence type="ECO:0000256" key="5">
    <source>
        <dbReference type="ARBA" id="ARBA00022970"/>
    </source>
</evidence>
<evidence type="ECO:0000256" key="4">
    <source>
        <dbReference type="ARBA" id="ARBA00022840"/>
    </source>
</evidence>
<proteinExistence type="inferred from homology"/>
<dbReference type="GO" id="GO:0005524">
    <property type="term" value="F:ATP binding"/>
    <property type="evidence" value="ECO:0007669"/>
    <property type="project" value="UniProtKB-KW"/>
</dbReference>
<keyword evidence="4 7" id="KW-0067">ATP-binding</keyword>
<comment type="similarity">
    <text evidence="1">Belongs to the ABC transporter superfamily.</text>
</comment>
<dbReference type="RefSeq" id="WP_379959486.1">
    <property type="nucleotide sequence ID" value="NZ_JAUYVI010000007.1"/>
</dbReference>
<dbReference type="PANTHER" id="PTHR43820">
    <property type="entry name" value="HIGH-AFFINITY BRANCHED-CHAIN AMINO ACID TRANSPORT ATP-BINDING PROTEIN LIVF"/>
    <property type="match status" value="1"/>
</dbReference>
<keyword evidence="2" id="KW-0813">Transport</keyword>
<sequence length="241" mass="25897">MLRLEDVHVRRGGTHALRGVSLEIEEGEIVALIGANGAGKTTTLATISGLLRPQSGRILFAPGRGEPERDLTKMRAEDIVAAGISHCPEGRQVFANLSVTENLRIGAYLRNDKAAIEKDVADIQAQFPILRSRAQLPGDRLSGGEQMMLVIGRALMSKPRLLLLDEPSLGLAPQLVEQIFDILAEIRRQGVTVLLVEQNASMALELGDRAYVLEAGSLVLHGSGRELAGNPDIQRAYLGGA</sequence>
<dbReference type="InterPro" id="IPR052156">
    <property type="entry name" value="BCAA_Transport_ATP-bd_LivF"/>
</dbReference>
<dbReference type="PROSITE" id="PS50893">
    <property type="entry name" value="ABC_TRANSPORTER_2"/>
    <property type="match status" value="1"/>
</dbReference>
<accession>A0ABU0YRJ5</accession>
<gene>
    <name evidence="7" type="ORF">Q8A70_21800</name>
</gene>
<dbReference type="InterPro" id="IPR027417">
    <property type="entry name" value="P-loop_NTPase"/>
</dbReference>
<evidence type="ECO:0000313" key="7">
    <source>
        <dbReference type="EMBL" id="MDQ7250339.1"/>
    </source>
</evidence>
<evidence type="ECO:0000259" key="6">
    <source>
        <dbReference type="PROSITE" id="PS50893"/>
    </source>
</evidence>
<dbReference type="SMART" id="SM00382">
    <property type="entry name" value="AAA"/>
    <property type="match status" value="1"/>
</dbReference>
<protein>
    <submittedName>
        <fullName evidence="7">ABC transporter ATP-binding protein</fullName>
    </submittedName>
</protein>
<dbReference type="InterPro" id="IPR003593">
    <property type="entry name" value="AAA+_ATPase"/>
</dbReference>
<evidence type="ECO:0000256" key="1">
    <source>
        <dbReference type="ARBA" id="ARBA00005417"/>
    </source>
</evidence>
<dbReference type="CDD" id="cd03224">
    <property type="entry name" value="ABC_TM1139_LivF_branched"/>
    <property type="match status" value="1"/>
</dbReference>
<dbReference type="PROSITE" id="PS00211">
    <property type="entry name" value="ABC_TRANSPORTER_1"/>
    <property type="match status" value="1"/>
</dbReference>
<comment type="caution">
    <text evidence="7">The sequence shown here is derived from an EMBL/GenBank/DDBJ whole genome shotgun (WGS) entry which is preliminary data.</text>
</comment>
<organism evidence="7 8">
    <name type="scientific">Dongia sedimenti</name>
    <dbReference type="NCBI Taxonomy" id="3064282"/>
    <lineage>
        <taxon>Bacteria</taxon>
        <taxon>Pseudomonadati</taxon>
        <taxon>Pseudomonadota</taxon>
        <taxon>Alphaproteobacteria</taxon>
        <taxon>Rhodospirillales</taxon>
        <taxon>Dongiaceae</taxon>
        <taxon>Dongia</taxon>
    </lineage>
</organism>
<dbReference type="SUPFAM" id="SSF52540">
    <property type="entry name" value="P-loop containing nucleoside triphosphate hydrolases"/>
    <property type="match status" value="1"/>
</dbReference>
<feature type="domain" description="ABC transporter" evidence="6">
    <location>
        <begin position="2"/>
        <end position="240"/>
    </location>
</feature>
<reference evidence="8" key="1">
    <citation type="submission" date="2023-08" db="EMBL/GenBank/DDBJ databases">
        <title>Rhodospirillaceae gen. nov., a novel taxon isolated from the Yangtze River Yuezi River estuary sludge.</title>
        <authorList>
            <person name="Ruan L."/>
        </authorList>
    </citation>
    <scope>NUCLEOTIDE SEQUENCE [LARGE SCALE GENOMIC DNA]</scope>
    <source>
        <strain evidence="8">R-7</strain>
    </source>
</reference>
<dbReference type="Gene3D" id="3.40.50.300">
    <property type="entry name" value="P-loop containing nucleotide triphosphate hydrolases"/>
    <property type="match status" value="1"/>
</dbReference>
<keyword evidence="3" id="KW-0547">Nucleotide-binding</keyword>
<dbReference type="InterPro" id="IPR003439">
    <property type="entry name" value="ABC_transporter-like_ATP-bd"/>
</dbReference>
<dbReference type="PANTHER" id="PTHR43820:SF4">
    <property type="entry name" value="HIGH-AFFINITY BRANCHED-CHAIN AMINO ACID TRANSPORT ATP-BINDING PROTEIN LIVF"/>
    <property type="match status" value="1"/>
</dbReference>
<dbReference type="EMBL" id="JAUYVI010000007">
    <property type="protein sequence ID" value="MDQ7250339.1"/>
    <property type="molecule type" value="Genomic_DNA"/>
</dbReference>
<dbReference type="Pfam" id="PF00005">
    <property type="entry name" value="ABC_tran"/>
    <property type="match status" value="1"/>
</dbReference>
<evidence type="ECO:0000256" key="2">
    <source>
        <dbReference type="ARBA" id="ARBA00022448"/>
    </source>
</evidence>
<keyword evidence="5" id="KW-0029">Amino-acid transport</keyword>
<name>A0ABU0YRJ5_9PROT</name>